<dbReference type="EC" id="2.3.1.30" evidence="4"/>
<dbReference type="GO" id="GO:0006535">
    <property type="term" value="P:cysteine biosynthetic process from serine"/>
    <property type="evidence" value="ECO:0007669"/>
    <property type="project" value="InterPro"/>
</dbReference>
<dbReference type="CDD" id="cd03354">
    <property type="entry name" value="LbH_SAT"/>
    <property type="match status" value="1"/>
</dbReference>
<keyword evidence="3 4" id="KW-0012">Acyltransferase</keyword>
<accession>A0A5C1I241</accession>
<organism evidence="5 6">
    <name type="scientific">Mucilaginibacter rubeus</name>
    <dbReference type="NCBI Taxonomy" id="2027860"/>
    <lineage>
        <taxon>Bacteria</taxon>
        <taxon>Pseudomonadati</taxon>
        <taxon>Bacteroidota</taxon>
        <taxon>Sphingobacteriia</taxon>
        <taxon>Sphingobacteriales</taxon>
        <taxon>Sphingobacteriaceae</taxon>
        <taxon>Mucilaginibacter</taxon>
    </lineage>
</organism>
<dbReference type="Gene3D" id="2.160.10.10">
    <property type="entry name" value="Hexapeptide repeat proteins"/>
    <property type="match status" value="1"/>
</dbReference>
<evidence type="ECO:0000313" key="6">
    <source>
        <dbReference type="Proteomes" id="UP000251402"/>
    </source>
</evidence>
<evidence type="ECO:0000256" key="1">
    <source>
        <dbReference type="ARBA" id="ARBA00007274"/>
    </source>
</evidence>
<protein>
    <recommendedName>
        <fullName evidence="4">Serine acetyltransferase</fullName>
        <ecNumber evidence="4">2.3.1.30</ecNumber>
    </recommendedName>
</protein>
<evidence type="ECO:0000256" key="2">
    <source>
        <dbReference type="ARBA" id="ARBA00022679"/>
    </source>
</evidence>
<dbReference type="PIRSF" id="PIRSF000441">
    <property type="entry name" value="CysE"/>
    <property type="match status" value="1"/>
</dbReference>
<dbReference type="OrthoDB" id="9814490at2"/>
<comment type="catalytic activity">
    <reaction evidence="4">
        <text>L-serine + acetyl-CoA = O-acetyl-L-serine + CoA</text>
        <dbReference type="Rhea" id="RHEA:24560"/>
        <dbReference type="ChEBI" id="CHEBI:33384"/>
        <dbReference type="ChEBI" id="CHEBI:57287"/>
        <dbReference type="ChEBI" id="CHEBI:57288"/>
        <dbReference type="ChEBI" id="CHEBI:58340"/>
        <dbReference type="EC" id="2.3.1.30"/>
    </reaction>
</comment>
<keyword evidence="2 4" id="KW-0808">Transferase</keyword>
<name>A0A5C1I241_9SPHI</name>
<dbReference type="SUPFAM" id="SSF51161">
    <property type="entry name" value="Trimeric LpxA-like enzymes"/>
    <property type="match status" value="1"/>
</dbReference>
<evidence type="ECO:0000256" key="4">
    <source>
        <dbReference type="PIRNR" id="PIRNR000441"/>
    </source>
</evidence>
<dbReference type="InterPro" id="IPR005881">
    <property type="entry name" value="Ser_O-AcTrfase"/>
</dbReference>
<dbReference type="InterPro" id="IPR011004">
    <property type="entry name" value="Trimer_LpxA-like_sf"/>
</dbReference>
<evidence type="ECO:0000256" key="3">
    <source>
        <dbReference type="ARBA" id="ARBA00023315"/>
    </source>
</evidence>
<dbReference type="Proteomes" id="UP000251402">
    <property type="component" value="Chromosome"/>
</dbReference>
<dbReference type="AlphaFoldDB" id="A0A5C1I241"/>
<dbReference type="InterPro" id="IPR001451">
    <property type="entry name" value="Hexapep"/>
</dbReference>
<keyword evidence="6" id="KW-1185">Reference proteome</keyword>
<dbReference type="RefSeq" id="WP_112572637.1">
    <property type="nucleotide sequence ID" value="NZ_CP043450.1"/>
</dbReference>
<dbReference type="GO" id="GO:0009001">
    <property type="term" value="F:serine O-acetyltransferase activity"/>
    <property type="evidence" value="ECO:0007669"/>
    <property type="project" value="UniProtKB-EC"/>
</dbReference>
<evidence type="ECO:0000313" key="5">
    <source>
        <dbReference type="EMBL" id="QEM11995.1"/>
    </source>
</evidence>
<comment type="similarity">
    <text evidence="1 4">Belongs to the transferase hexapeptide repeat family.</text>
</comment>
<dbReference type="GO" id="GO:0005737">
    <property type="term" value="C:cytoplasm"/>
    <property type="evidence" value="ECO:0007669"/>
    <property type="project" value="InterPro"/>
</dbReference>
<dbReference type="KEGG" id="mrub:DEO27_018805"/>
<dbReference type="EMBL" id="CP043450">
    <property type="protein sequence ID" value="QEM11995.1"/>
    <property type="molecule type" value="Genomic_DNA"/>
</dbReference>
<proteinExistence type="inferred from homology"/>
<gene>
    <name evidence="5" type="ORF">DEO27_018805</name>
</gene>
<sequence length="173" mass="19311">MRLRETLKKDIKANKGNRKGQFVVCFYRISSMYYFSEKKWVRILSYPVGKFYNWIFIWIIGIELPINTKVGAGLQIWHGSGLVVNFESVIGENVLLRQSTTIGNKYYGSKCPRIGNNVDIGAHCVIIGDVEVGDNSVIGAGTIVTKSIPANSVAYGNPVKIKPNLRVTDQEVK</sequence>
<dbReference type="Pfam" id="PF00132">
    <property type="entry name" value="Hexapep"/>
    <property type="match status" value="1"/>
</dbReference>
<dbReference type="PANTHER" id="PTHR42811">
    <property type="entry name" value="SERINE ACETYLTRANSFERASE"/>
    <property type="match status" value="1"/>
</dbReference>
<dbReference type="InterPro" id="IPR045304">
    <property type="entry name" value="LbH_SAT"/>
</dbReference>
<reference evidence="5" key="1">
    <citation type="submission" date="2019-08" db="EMBL/GenBank/DDBJ databases">
        <title>Comparative genome analysis confer to the adaptation heavy metal polluted environment.</title>
        <authorList>
            <person name="Li Y."/>
        </authorList>
    </citation>
    <scope>NUCLEOTIDE SEQUENCE [LARGE SCALE GENOMIC DNA]</scope>
    <source>
        <strain evidence="5">P1</strain>
    </source>
</reference>